<evidence type="ECO:0000256" key="1">
    <source>
        <dbReference type="SAM" id="Phobius"/>
    </source>
</evidence>
<sequence>MSRYRPFLNLGGGIIAVILFGLTSLSFTSLIDLISAGRIKEKAIWDESAGQERKEMEAELEKYKLLWKKNRTQIMQKINEEYKEFKNQQKK</sequence>
<dbReference type="AlphaFoldDB" id="A0A1R2BVJ5"/>
<proteinExistence type="predicted"/>
<keyword evidence="1" id="KW-0812">Transmembrane</keyword>
<accession>A0A1R2BVJ5</accession>
<reference evidence="2 3" key="1">
    <citation type="submission" date="2016-11" db="EMBL/GenBank/DDBJ databases">
        <title>The macronuclear genome of Stentor coeruleus: a giant cell with tiny introns.</title>
        <authorList>
            <person name="Slabodnick M."/>
            <person name="Ruby J.G."/>
            <person name="Reiff S.B."/>
            <person name="Swart E.C."/>
            <person name="Gosai S."/>
            <person name="Prabakaran S."/>
            <person name="Witkowska E."/>
            <person name="Larue G.E."/>
            <person name="Fisher S."/>
            <person name="Freeman R.M."/>
            <person name="Gunawardena J."/>
            <person name="Chu W."/>
            <person name="Stover N.A."/>
            <person name="Gregory B.D."/>
            <person name="Nowacki M."/>
            <person name="Derisi J."/>
            <person name="Roy S.W."/>
            <person name="Marshall W.F."/>
            <person name="Sood P."/>
        </authorList>
    </citation>
    <scope>NUCLEOTIDE SEQUENCE [LARGE SCALE GENOMIC DNA]</scope>
    <source>
        <strain evidence="2">WM001</strain>
    </source>
</reference>
<feature type="transmembrane region" description="Helical" evidence="1">
    <location>
        <begin position="12"/>
        <end position="34"/>
    </location>
</feature>
<keyword evidence="3" id="KW-1185">Reference proteome</keyword>
<name>A0A1R2BVJ5_9CILI</name>
<dbReference type="Proteomes" id="UP000187209">
    <property type="component" value="Unassembled WGS sequence"/>
</dbReference>
<organism evidence="2 3">
    <name type="scientific">Stentor coeruleus</name>
    <dbReference type="NCBI Taxonomy" id="5963"/>
    <lineage>
        <taxon>Eukaryota</taxon>
        <taxon>Sar</taxon>
        <taxon>Alveolata</taxon>
        <taxon>Ciliophora</taxon>
        <taxon>Postciliodesmatophora</taxon>
        <taxon>Heterotrichea</taxon>
        <taxon>Heterotrichida</taxon>
        <taxon>Stentoridae</taxon>
        <taxon>Stentor</taxon>
    </lineage>
</organism>
<dbReference type="EMBL" id="MPUH01000416">
    <property type="protein sequence ID" value="OMJ80605.1"/>
    <property type="molecule type" value="Genomic_DNA"/>
</dbReference>
<comment type="caution">
    <text evidence="2">The sequence shown here is derived from an EMBL/GenBank/DDBJ whole genome shotgun (WGS) entry which is preliminary data.</text>
</comment>
<keyword evidence="1" id="KW-1133">Transmembrane helix</keyword>
<protein>
    <submittedName>
        <fullName evidence="2">Uncharacterized protein</fullName>
    </submittedName>
</protein>
<keyword evidence="1" id="KW-0472">Membrane</keyword>
<evidence type="ECO:0000313" key="3">
    <source>
        <dbReference type="Proteomes" id="UP000187209"/>
    </source>
</evidence>
<gene>
    <name evidence="2" type="ORF">SteCoe_19089</name>
</gene>
<evidence type="ECO:0000313" key="2">
    <source>
        <dbReference type="EMBL" id="OMJ80605.1"/>
    </source>
</evidence>